<dbReference type="PROSITE" id="PS51910">
    <property type="entry name" value="GH18_2"/>
    <property type="match status" value="1"/>
</dbReference>
<keyword evidence="4" id="KW-0624">Polysaccharide degradation</keyword>
<dbReference type="EC" id="3.2.1.14" evidence="2"/>
<evidence type="ECO:0000313" key="10">
    <source>
        <dbReference type="Proteomes" id="UP000092714"/>
    </source>
</evidence>
<evidence type="ECO:0000256" key="1">
    <source>
        <dbReference type="ARBA" id="ARBA00000822"/>
    </source>
</evidence>
<sequence>MKKKYVIAYMRDGGLETITEEDAKKLTHVNLAFGKIDSEGKIYTKLKNLNELERIRKYNPEIKFLISLGGWGNGGFSEAAMTEESRKFFNEEAIRFMKEHKLDGIDIDWEYPTSSISGITSSPKDKENFTLLLKDLREALDKEGKKDNRHYLLTIAAGADEYFIRFTNMKKVQKYLDYVMLMTYDFRGGFQILTGHHTNLYTSSGDIFPSSIMNSVKLFEAAGVPSEKLLIGSAFYSRSWTGVPNVNNGYLQMAQSTGGISQDFTDLDRDYINKNGYTRYWDDEAKAPYLFNGDNFISYDDEESISHKTKYVKDNNLRGIMFWLYDADKTGKLLNAIHEGLK</sequence>
<protein>
    <recommendedName>
        <fullName evidence="2">chitinase</fullName>
        <ecNumber evidence="2">3.2.1.14</ecNumber>
    </recommendedName>
</protein>
<evidence type="ECO:0000256" key="6">
    <source>
        <dbReference type="RuleBase" id="RU000489"/>
    </source>
</evidence>
<keyword evidence="4" id="KW-0119">Carbohydrate metabolism</keyword>
<evidence type="ECO:0000256" key="7">
    <source>
        <dbReference type="RuleBase" id="RU004453"/>
    </source>
</evidence>
<dbReference type="GO" id="GO:0006032">
    <property type="term" value="P:chitin catabolic process"/>
    <property type="evidence" value="ECO:0007669"/>
    <property type="project" value="UniProtKB-KW"/>
</dbReference>
<dbReference type="eggNOG" id="COG3325">
    <property type="taxonomic scope" value="Bacteria"/>
</dbReference>
<evidence type="ECO:0000256" key="2">
    <source>
        <dbReference type="ARBA" id="ARBA00012729"/>
    </source>
</evidence>
<dbReference type="SMART" id="SM00636">
    <property type="entry name" value="Glyco_18"/>
    <property type="match status" value="1"/>
</dbReference>
<keyword evidence="10" id="KW-1185">Reference proteome</keyword>
<dbReference type="InterPro" id="IPR050314">
    <property type="entry name" value="Glycosyl_Hydrlase_18"/>
</dbReference>
<comment type="similarity">
    <text evidence="7">Belongs to the glycosyl hydrolase 18 family.</text>
</comment>
<dbReference type="Proteomes" id="UP000092714">
    <property type="component" value="Unassembled WGS sequence"/>
</dbReference>
<dbReference type="AlphaFoldDB" id="A0A174T4E7"/>
<dbReference type="GO" id="GO:0008061">
    <property type="term" value="F:chitin binding"/>
    <property type="evidence" value="ECO:0007669"/>
    <property type="project" value="InterPro"/>
</dbReference>
<evidence type="ECO:0000259" key="8">
    <source>
        <dbReference type="PROSITE" id="PS51910"/>
    </source>
</evidence>
<keyword evidence="4" id="KW-0146">Chitin degradation</keyword>
<reference evidence="9 10" key="1">
    <citation type="submission" date="2016-06" db="EMBL/GenBank/DDBJ databases">
        <authorList>
            <person name="Kjaerup R.B."/>
            <person name="Dalgaard T.S."/>
            <person name="Juul-Madsen H.R."/>
        </authorList>
    </citation>
    <scope>NUCLEOTIDE SEQUENCE [LARGE SCALE GENOMIC DNA]</scope>
    <source>
        <strain evidence="9 10">373-A1</strain>
    </source>
</reference>
<accession>A0A174T4E7</accession>
<dbReference type="InterPro" id="IPR017853">
    <property type="entry name" value="GH"/>
</dbReference>
<comment type="caution">
    <text evidence="9">The sequence shown here is derived from an EMBL/GenBank/DDBJ whole genome shotgun (WGS) entry which is preliminary data.</text>
</comment>
<dbReference type="PANTHER" id="PTHR11177">
    <property type="entry name" value="CHITINASE"/>
    <property type="match status" value="1"/>
</dbReference>
<dbReference type="PANTHER" id="PTHR11177:SF317">
    <property type="entry name" value="CHITINASE 12-RELATED"/>
    <property type="match status" value="1"/>
</dbReference>
<dbReference type="InterPro" id="IPR011583">
    <property type="entry name" value="Chitinase_II/V-like_cat"/>
</dbReference>
<dbReference type="SUPFAM" id="SSF54556">
    <property type="entry name" value="Chitinase insertion domain"/>
    <property type="match status" value="1"/>
</dbReference>
<dbReference type="OrthoDB" id="9812811at2"/>
<gene>
    <name evidence="9" type="ORF">CP373A1_12485</name>
</gene>
<evidence type="ECO:0000256" key="4">
    <source>
        <dbReference type="ARBA" id="ARBA00023024"/>
    </source>
</evidence>
<keyword evidence="5 6" id="KW-0326">Glycosidase</keyword>
<dbReference type="InterPro" id="IPR001223">
    <property type="entry name" value="Glyco_hydro18_cat"/>
</dbReference>
<name>A0A174T4E7_9CLOT</name>
<dbReference type="CDD" id="cd06548">
    <property type="entry name" value="GH18_chitinase"/>
    <property type="match status" value="1"/>
</dbReference>
<dbReference type="SUPFAM" id="SSF51445">
    <property type="entry name" value="(Trans)glycosidases"/>
    <property type="match status" value="1"/>
</dbReference>
<dbReference type="GO" id="GO:0005975">
    <property type="term" value="P:carbohydrate metabolic process"/>
    <property type="evidence" value="ECO:0007669"/>
    <property type="project" value="InterPro"/>
</dbReference>
<dbReference type="Pfam" id="PF00704">
    <property type="entry name" value="Glyco_hydro_18"/>
    <property type="match status" value="1"/>
</dbReference>
<dbReference type="Gene3D" id="3.20.20.80">
    <property type="entry name" value="Glycosidases"/>
    <property type="match status" value="1"/>
</dbReference>
<dbReference type="EMBL" id="MAPZ01000025">
    <property type="protein sequence ID" value="OBY09913.1"/>
    <property type="molecule type" value="Genomic_DNA"/>
</dbReference>
<evidence type="ECO:0000256" key="5">
    <source>
        <dbReference type="ARBA" id="ARBA00023295"/>
    </source>
</evidence>
<dbReference type="PROSITE" id="PS01095">
    <property type="entry name" value="GH18_1"/>
    <property type="match status" value="1"/>
</dbReference>
<proteinExistence type="inferred from homology"/>
<dbReference type="GO" id="GO:0008843">
    <property type="term" value="F:endochitinase activity"/>
    <property type="evidence" value="ECO:0007669"/>
    <property type="project" value="UniProtKB-EC"/>
</dbReference>
<organism evidence="9 10">
    <name type="scientific">Clostridium paraputrificum</name>
    <dbReference type="NCBI Taxonomy" id="29363"/>
    <lineage>
        <taxon>Bacteria</taxon>
        <taxon>Bacillati</taxon>
        <taxon>Bacillota</taxon>
        <taxon>Clostridia</taxon>
        <taxon>Eubacteriales</taxon>
        <taxon>Clostridiaceae</taxon>
        <taxon>Clostridium</taxon>
    </lineage>
</organism>
<dbReference type="InterPro" id="IPR029070">
    <property type="entry name" value="Chitinase_insertion_sf"/>
</dbReference>
<evidence type="ECO:0000313" key="9">
    <source>
        <dbReference type="EMBL" id="OBY09913.1"/>
    </source>
</evidence>
<evidence type="ECO:0000256" key="3">
    <source>
        <dbReference type="ARBA" id="ARBA00022801"/>
    </source>
</evidence>
<comment type="catalytic activity">
    <reaction evidence="1">
        <text>Random endo-hydrolysis of N-acetyl-beta-D-glucosaminide (1-&gt;4)-beta-linkages in chitin and chitodextrins.</text>
        <dbReference type="EC" id="3.2.1.14"/>
    </reaction>
</comment>
<dbReference type="InterPro" id="IPR001579">
    <property type="entry name" value="Glyco_hydro_18_chit_AS"/>
</dbReference>
<keyword evidence="3 6" id="KW-0378">Hydrolase</keyword>
<dbReference type="RefSeq" id="WP_049178678.1">
    <property type="nucleotide sequence ID" value="NZ_CABHIH010000003.1"/>
</dbReference>
<feature type="domain" description="GH18" evidence="8">
    <location>
        <begin position="4"/>
        <end position="342"/>
    </location>
</feature>
<dbReference type="Gene3D" id="3.10.50.10">
    <property type="match status" value="1"/>
</dbReference>